<sequence>MSYQLGARLEGVRQNINLIKLHLDASAKTAIDIGCNEGVVTCSLDSFGLKAFGFESEKKYAETADTFQIHNFSQAEICNIALSLDDIEQLPEVDVVLFLSVNQQLAKIYSREYSEKFLLEVFKKCTKQMFFQPCMIYEKYGEVQGFIENDINSAKEYFDNLLYEAGEIFTSQVVGLSVNGIPPSEPYRPLILYSRTIGRGQTIKIPSINDTVSLLRDTSVKLCNVELDKCISSRDMQAFSKDGCWHRFVEMSTYLLSMVQEKRNDFIYENTPLFHYYEKVRPSVFSELWTLTGKTEDIGVLGSMPLNKYVSWMPWFEPADTVENITSGISEQPDIPEWDSHAFGPVAKDAGLQEVDRLYKLLIKISNEGYNPEVNYDGFIRGYIMRRGSESRFSVTAGQHRLAILAALNYKTCLVKFQPGMGRVIDVAEVETWPMVKNGIYSKQQALNIFNGIFDVNGLSFSV</sequence>
<proteinExistence type="predicted"/>
<organism evidence="1 2">
    <name type="scientific">Rheinheimera pacifica</name>
    <dbReference type="NCBI Taxonomy" id="173990"/>
    <lineage>
        <taxon>Bacteria</taxon>
        <taxon>Pseudomonadati</taxon>
        <taxon>Pseudomonadota</taxon>
        <taxon>Gammaproteobacteria</taxon>
        <taxon>Chromatiales</taxon>
        <taxon>Chromatiaceae</taxon>
        <taxon>Rheinheimera</taxon>
    </lineage>
</organism>
<name>A0A1H6MPS9_9GAMM</name>
<evidence type="ECO:0008006" key="3">
    <source>
        <dbReference type="Google" id="ProtNLM"/>
    </source>
</evidence>
<dbReference type="Proteomes" id="UP000199371">
    <property type="component" value="Unassembled WGS sequence"/>
</dbReference>
<evidence type="ECO:0000313" key="1">
    <source>
        <dbReference type="EMBL" id="SEH99717.1"/>
    </source>
</evidence>
<gene>
    <name evidence="1" type="ORF">SAMN05660691_02696</name>
</gene>
<evidence type="ECO:0000313" key="2">
    <source>
        <dbReference type="Proteomes" id="UP000199371"/>
    </source>
</evidence>
<accession>A0A1H6MPS9</accession>
<dbReference type="OrthoDB" id="2865096at2"/>
<dbReference type="AlphaFoldDB" id="A0A1H6MPS9"/>
<reference evidence="2" key="1">
    <citation type="submission" date="2016-10" db="EMBL/GenBank/DDBJ databases">
        <authorList>
            <person name="Varghese N."/>
            <person name="Submissions S."/>
        </authorList>
    </citation>
    <scope>NUCLEOTIDE SEQUENCE [LARGE SCALE GENOMIC DNA]</scope>
    <source>
        <strain evidence="2">DSM 17616</strain>
    </source>
</reference>
<dbReference type="EMBL" id="FNXF01000010">
    <property type="protein sequence ID" value="SEH99717.1"/>
    <property type="molecule type" value="Genomic_DNA"/>
</dbReference>
<protein>
    <recommendedName>
        <fullName evidence="3">Methyltransferase domain-containing protein</fullName>
    </recommendedName>
</protein>
<dbReference type="STRING" id="173990.SAMN05660691_02696"/>
<keyword evidence="2" id="KW-1185">Reference proteome</keyword>